<dbReference type="Proteomes" id="UP000419144">
    <property type="component" value="Unassembled WGS sequence"/>
</dbReference>
<name>A0A640KAE2_LEITA</name>
<feature type="compositionally biased region" description="Polar residues" evidence="1">
    <location>
        <begin position="22"/>
        <end position="31"/>
    </location>
</feature>
<evidence type="ECO:0000313" key="4">
    <source>
        <dbReference type="Proteomes" id="UP000419144"/>
    </source>
</evidence>
<keyword evidence="4" id="KW-1185">Reference proteome</keyword>
<feature type="region of interest" description="Disordered" evidence="1">
    <location>
        <begin position="1"/>
        <end position="31"/>
    </location>
</feature>
<dbReference type="OrthoDB" id="263481at2759"/>
<feature type="transmembrane region" description="Helical" evidence="2">
    <location>
        <begin position="1633"/>
        <end position="1659"/>
    </location>
</feature>
<dbReference type="GO" id="GO:0016020">
    <property type="term" value="C:membrane"/>
    <property type="evidence" value="ECO:0007669"/>
    <property type="project" value="TreeGrafter"/>
</dbReference>
<gene>
    <name evidence="3" type="ORF">LtaPh_0709700</name>
</gene>
<accession>A0A640KAE2</accession>
<evidence type="ECO:0000256" key="1">
    <source>
        <dbReference type="SAM" id="MobiDB-lite"/>
    </source>
</evidence>
<dbReference type="PANTHER" id="PTHR12127:SF7">
    <property type="entry name" value="SD02261P"/>
    <property type="match status" value="1"/>
</dbReference>
<keyword evidence="2" id="KW-0812">Transmembrane</keyword>
<feature type="region of interest" description="Disordered" evidence="1">
    <location>
        <begin position="848"/>
        <end position="868"/>
    </location>
</feature>
<keyword evidence="2" id="KW-1133">Transmembrane helix</keyword>
<dbReference type="InterPro" id="IPR039031">
    <property type="entry name" value="Mucolipin"/>
</dbReference>
<feature type="transmembrane region" description="Helical" evidence="2">
    <location>
        <begin position="1525"/>
        <end position="1548"/>
    </location>
</feature>
<comment type="caution">
    <text evidence="3">The sequence shown here is derived from an EMBL/GenBank/DDBJ whole genome shotgun (WGS) entry which is preliminary data.</text>
</comment>
<feature type="transmembrane region" description="Helical" evidence="2">
    <location>
        <begin position="1490"/>
        <end position="1513"/>
    </location>
</feature>
<dbReference type="PANTHER" id="PTHR12127">
    <property type="entry name" value="MUCOLIPIN"/>
    <property type="match status" value="1"/>
</dbReference>
<reference evidence="3" key="1">
    <citation type="submission" date="2019-11" db="EMBL/GenBank/DDBJ databases">
        <title>Leishmania tarentolae CDS.</title>
        <authorList>
            <person name="Goto Y."/>
            <person name="Yamagishi J."/>
        </authorList>
    </citation>
    <scope>NUCLEOTIDE SEQUENCE [LARGE SCALE GENOMIC DNA]</scope>
    <source>
        <strain evidence="3">Parrot Tar II</strain>
    </source>
</reference>
<feature type="transmembrane region" description="Helical" evidence="2">
    <location>
        <begin position="1136"/>
        <end position="1156"/>
    </location>
</feature>
<protein>
    <recommendedName>
        <fullName evidence="5">Polycystin cation channel PKD1/PKD2 domain-containing protein</fullName>
    </recommendedName>
</protein>
<evidence type="ECO:0000256" key="2">
    <source>
        <dbReference type="SAM" id="Phobius"/>
    </source>
</evidence>
<feature type="region of interest" description="Disordered" evidence="1">
    <location>
        <begin position="161"/>
        <end position="203"/>
    </location>
</feature>
<feature type="transmembrane region" description="Helical" evidence="2">
    <location>
        <begin position="1568"/>
        <end position="1592"/>
    </location>
</feature>
<evidence type="ECO:0008006" key="5">
    <source>
        <dbReference type="Google" id="ProtNLM"/>
    </source>
</evidence>
<feature type="compositionally biased region" description="Low complexity" evidence="1">
    <location>
        <begin position="8"/>
        <end position="21"/>
    </location>
</feature>
<organism evidence="3 4">
    <name type="scientific">Leishmania tarentolae</name>
    <name type="common">Sauroleishmania tarentolae</name>
    <dbReference type="NCBI Taxonomy" id="5689"/>
    <lineage>
        <taxon>Eukaryota</taxon>
        <taxon>Discoba</taxon>
        <taxon>Euglenozoa</taxon>
        <taxon>Kinetoplastea</taxon>
        <taxon>Metakinetoplastina</taxon>
        <taxon>Trypanosomatida</taxon>
        <taxon>Trypanosomatidae</taxon>
        <taxon>Leishmaniinae</taxon>
        <taxon>Leishmania</taxon>
        <taxon>lizard Leishmania</taxon>
    </lineage>
</organism>
<feature type="compositionally biased region" description="Polar residues" evidence="1">
    <location>
        <begin position="229"/>
        <end position="242"/>
    </location>
</feature>
<feature type="compositionally biased region" description="Low complexity" evidence="1">
    <location>
        <begin position="480"/>
        <end position="491"/>
    </location>
</feature>
<dbReference type="GO" id="GO:0072345">
    <property type="term" value="F:NAADP-sensitive calcium-release channel activity"/>
    <property type="evidence" value="ECO:0007669"/>
    <property type="project" value="TreeGrafter"/>
</dbReference>
<dbReference type="VEuPathDB" id="TriTrypDB:LtaPh_0709700"/>
<keyword evidence="2" id="KW-0472">Membrane</keyword>
<proteinExistence type="predicted"/>
<evidence type="ECO:0000313" key="3">
    <source>
        <dbReference type="EMBL" id="GET86101.1"/>
    </source>
</evidence>
<feature type="region of interest" description="Disordered" evidence="1">
    <location>
        <begin position="216"/>
        <end position="267"/>
    </location>
</feature>
<feature type="compositionally biased region" description="Polar residues" evidence="1">
    <location>
        <begin position="462"/>
        <end position="479"/>
    </location>
</feature>
<sequence length="1734" mass="185677">MLRQFGPSSSSTSLVASSHGSCTYTGNSTPLRSEASTLEPLAVGLGTAQPSALITPVSNALSASAAQESHAAPLVVPWKAPSEDEETFAPAPTVGTDGARMTTVAIAPAGSVGGSAEGEQPLRVPIEYSTTADPAFAAVNTEVVSTWHLWTADEATAGCFVPSPADRSGTPDSRPAMPLSAQRHLQPRRQYSQQPLPTTLPLLPTAVPATHAYQQLHQSDGLRSRVAASLQQPSPLMTSSGAGVSADGRRQRPHPQPTSRASGDDITARSITTTSCCAPSHMVPQSPVALATSSSLGRARLTSVLSVREAESTSVSSPRHYSVPGGGGSPRLNAWQIDEEVAQLSRSLRSEIAGQPFVLTPSLGASPTAPAATISRPLSSYSEFSAVSKGDGGSGGRRFMRRSSRHAASMAAATTTGPWEDLTAAMANTTTASVERGPLALVDSAAWCAATSMDAQGAARSLTASQHRPSKSRQVSVPISQRRPSSARSSRTTQQCFPSVQPHLEVDASLVSSDSDANRGGANSAAALLHSSAPGQQTSAMCPEARPLGMPPTPSSHSSIVTDDVPLRAAKGSRAEMEAATQTTDAQHHPRHFCVAGDRSAPDPCDGFDIGLSDVVELRRRLFTEDFFSSPCRKLSRDGQFPWKLTISVLLCILLLVHVSWYQLPLARANEAMRLAITKQFMGDNAYFSKDQGDIVSAPTAWMESLYVSLEHYVQVYYNLTNASSSEINYRFHSANQSSLCGAGIERASSVVNDGEGDTVGANEGQCRGWRCGSLDWRPPLLWDARAAESPRRFSDSTSASGPCAPQSTTAATASALGNLESSSPYIPVSVIAPVLMRVEVDVFSRREGAQHKRGNLSPLETAAPPRWLSGKTPDEKFGGHAGDSGAQAVTDVENLEHRWLTFFVDADNPLGPFAKHREALRLLRRARRKERHRTAERAKGDTAGPRTGLNSAVANDTAVLPADAGGGSFTEVDAALSVVCRPRYDDLSGRYYRPCTLTQTTAIDDEAGSAAGMPTHIVPEFSLMDNVRRIQLEVTLRHETDEVDSFPSIATATNNGGFSDAKKVAADAKLFSAGNLEAQSAFSLTGRLKSAFAARPSAVFHWRVVKDITVNPGGLVETQLRVNTRVWPLGISGRFWTPHLMAVLLCVLAVLKILLELRALQRIAQYKCRLSLERAAFLKRQRQQASLGAPTRGSAEHGVSKAWMFPIHTASLQPENLNTSTTVYEWGMPASLPSGQPGHCAHSGQVIGDTNAGDRATAQAPVSICPSGVNRANYGTMESRHVDDNHAGGTVSRLETVSPPSLMFDTSLSIIASQHPYSYSRRRCAPRDGAGDASVLLSCPCEGAASLFPLRDVSESQQRSVDSSVHHYTWIPGWLRRPLQGRLAHVLGAPASPQRSAFPKTSFPCTPTHHARTEVGGHMRVGNTPESYPLRPSIDPSGTPVSDVASQASFLPSLHAPLTPQLAERITERSYVDVRTTWRHHLQQSMGAGWHWAAIVGASFTLSYGALLLAPLLPFVEVAQTNAYYAWTSVLLGVASLLSCVLLLSYLRFFPTLYFPVMASLHVVPKLLLFGVCVSPLFLGFTLFSVIAFGAHSNGHFNTLSSASMGLYFSTYGDSLLSTRNVAADTPYTVTAFFASVFVISFVLMFMMIMLNMAMTITQHEWLQLRRRFGAALSTSGSLFAVRRREEVRSDAIEAVRANLEVLWLMLGEEEDEERRRGAAIDDAAATEAPSAA</sequence>
<feature type="region of interest" description="Disordered" evidence="1">
    <location>
        <begin position="928"/>
        <end position="951"/>
    </location>
</feature>
<dbReference type="EMBL" id="BLBS01000008">
    <property type="protein sequence ID" value="GET86101.1"/>
    <property type="molecule type" value="Genomic_DNA"/>
</dbReference>
<feature type="region of interest" description="Disordered" evidence="1">
    <location>
        <begin position="459"/>
        <end position="500"/>
    </location>
</feature>